<dbReference type="Proteomes" id="UP000738359">
    <property type="component" value="Unassembled WGS sequence"/>
</dbReference>
<comment type="caution">
    <text evidence="2">The sequence shown here is derived from an EMBL/GenBank/DDBJ whole genome shotgun (WGS) entry which is preliminary data.</text>
</comment>
<sequence length="206" mass="22517">YVTMPKIIKKTVRQTRGKKNTTKLPTVKPSEAVAIVQAAEAAEVKPDDAPRPGESPETEVMNNASNGSTPNPETPVVATPVVTPAAQAAKIPAPMSITMPVAALPAATVLRDEDVVMSDWSHDEGDISDTESEIEREDEQEAMMFARAAELHLGNEPIATDAPVEMTNQDLLDSMYNRRDRLIKRMVSVMRLNETAKKEAQEVNLR</sequence>
<dbReference type="EMBL" id="JAAAHY010003688">
    <property type="protein sequence ID" value="KAF9938727.1"/>
    <property type="molecule type" value="Genomic_DNA"/>
</dbReference>
<organism evidence="2 3">
    <name type="scientific">Mortierella alpina</name>
    <name type="common">Oleaginous fungus</name>
    <name type="synonym">Mortierella renispora</name>
    <dbReference type="NCBI Taxonomy" id="64518"/>
    <lineage>
        <taxon>Eukaryota</taxon>
        <taxon>Fungi</taxon>
        <taxon>Fungi incertae sedis</taxon>
        <taxon>Mucoromycota</taxon>
        <taxon>Mortierellomycotina</taxon>
        <taxon>Mortierellomycetes</taxon>
        <taxon>Mortierellales</taxon>
        <taxon>Mortierellaceae</taxon>
        <taxon>Mortierella</taxon>
    </lineage>
</organism>
<evidence type="ECO:0000313" key="2">
    <source>
        <dbReference type="EMBL" id="KAF9938727.1"/>
    </source>
</evidence>
<dbReference type="AlphaFoldDB" id="A0A9P6IM88"/>
<proteinExistence type="predicted"/>
<protein>
    <submittedName>
        <fullName evidence="2">Uncharacterized protein</fullName>
    </submittedName>
</protein>
<name>A0A9P6IM88_MORAP</name>
<feature type="compositionally biased region" description="Basic and acidic residues" evidence="1">
    <location>
        <begin position="42"/>
        <end position="51"/>
    </location>
</feature>
<dbReference type="OrthoDB" id="2418706at2759"/>
<feature type="non-terminal residue" evidence="2">
    <location>
        <position position="1"/>
    </location>
</feature>
<keyword evidence="3" id="KW-1185">Reference proteome</keyword>
<feature type="region of interest" description="Disordered" evidence="1">
    <location>
        <begin position="39"/>
        <end position="74"/>
    </location>
</feature>
<accession>A0A9P6IM88</accession>
<evidence type="ECO:0000256" key="1">
    <source>
        <dbReference type="SAM" id="MobiDB-lite"/>
    </source>
</evidence>
<gene>
    <name evidence="2" type="ORF">BGZ70_006507</name>
</gene>
<feature type="non-terminal residue" evidence="2">
    <location>
        <position position="206"/>
    </location>
</feature>
<evidence type="ECO:0000313" key="3">
    <source>
        <dbReference type="Proteomes" id="UP000738359"/>
    </source>
</evidence>
<reference evidence="2" key="1">
    <citation type="journal article" date="2020" name="Fungal Divers.">
        <title>Resolving the Mortierellaceae phylogeny through synthesis of multi-gene phylogenetics and phylogenomics.</title>
        <authorList>
            <person name="Vandepol N."/>
            <person name="Liber J."/>
            <person name="Desiro A."/>
            <person name="Na H."/>
            <person name="Kennedy M."/>
            <person name="Barry K."/>
            <person name="Grigoriev I.V."/>
            <person name="Miller A.N."/>
            <person name="O'Donnell K."/>
            <person name="Stajich J.E."/>
            <person name="Bonito G."/>
        </authorList>
    </citation>
    <scope>NUCLEOTIDE SEQUENCE</scope>
    <source>
        <strain evidence="2">CK1249</strain>
    </source>
</reference>